<evidence type="ECO:0000259" key="3">
    <source>
        <dbReference type="PROSITE" id="PS51752"/>
    </source>
</evidence>
<dbReference type="AlphaFoldDB" id="A0ABD1AN83"/>
<sequence>MEGKIKIGPAGDKNYKSPTMVNWDEGSHNGIISQIFLSHGSDGIYSIQFQFMLHDKSVLSDPHGQHTGSMFDVIFLNCPHEYITGISGAYSKYSGTPYIKTLKFATNTNVYGPFGNSRSYSDDTFIFKLGNFRQFGGFYGTYDATGLQNIGVYLQPTIVKPKTGTSNAEKTESKIVLF</sequence>
<evidence type="ECO:0000256" key="2">
    <source>
        <dbReference type="ARBA" id="ARBA00022734"/>
    </source>
</evidence>
<dbReference type="EMBL" id="JBANAX010000623">
    <property type="protein sequence ID" value="KAL1200326.1"/>
    <property type="molecule type" value="Genomic_DNA"/>
</dbReference>
<dbReference type="PROSITE" id="PS51752">
    <property type="entry name" value="JACALIN_LECTIN"/>
    <property type="match status" value="1"/>
</dbReference>
<keyword evidence="2" id="KW-0430">Lectin</keyword>
<dbReference type="Gene3D" id="2.100.10.30">
    <property type="entry name" value="Jacalin-like lectin domain"/>
    <property type="match status" value="1"/>
</dbReference>
<name>A0ABD1AN83_CARAN</name>
<proteinExistence type="inferred from homology"/>
<organism evidence="4 5">
    <name type="scientific">Cardamine amara subsp. amara</name>
    <dbReference type="NCBI Taxonomy" id="228776"/>
    <lineage>
        <taxon>Eukaryota</taxon>
        <taxon>Viridiplantae</taxon>
        <taxon>Streptophyta</taxon>
        <taxon>Embryophyta</taxon>
        <taxon>Tracheophyta</taxon>
        <taxon>Spermatophyta</taxon>
        <taxon>Magnoliopsida</taxon>
        <taxon>eudicotyledons</taxon>
        <taxon>Gunneridae</taxon>
        <taxon>Pentapetalae</taxon>
        <taxon>rosids</taxon>
        <taxon>malvids</taxon>
        <taxon>Brassicales</taxon>
        <taxon>Brassicaceae</taxon>
        <taxon>Cardamineae</taxon>
        <taxon>Cardamine</taxon>
    </lineage>
</organism>
<evidence type="ECO:0000256" key="1">
    <source>
        <dbReference type="ARBA" id="ARBA00006568"/>
    </source>
</evidence>
<dbReference type="Proteomes" id="UP001558713">
    <property type="component" value="Unassembled WGS sequence"/>
</dbReference>
<dbReference type="SUPFAM" id="SSF51101">
    <property type="entry name" value="Mannose-binding lectins"/>
    <property type="match status" value="1"/>
</dbReference>
<comment type="caution">
    <text evidence="4">The sequence shown here is derived from an EMBL/GenBank/DDBJ whole genome shotgun (WGS) entry which is preliminary data.</text>
</comment>
<evidence type="ECO:0000313" key="4">
    <source>
        <dbReference type="EMBL" id="KAL1200326.1"/>
    </source>
</evidence>
<dbReference type="SMART" id="SM00915">
    <property type="entry name" value="Jacalin"/>
    <property type="match status" value="1"/>
</dbReference>
<dbReference type="PANTHER" id="PTHR47293:SF80">
    <property type="entry name" value="JACALIN-RELATED LECTIN 2-RELATED"/>
    <property type="match status" value="1"/>
</dbReference>
<dbReference type="CDD" id="cd09612">
    <property type="entry name" value="Jacalin"/>
    <property type="match status" value="1"/>
</dbReference>
<feature type="domain" description="Jacalin-type lectin" evidence="3">
    <location>
        <begin position="4"/>
        <end position="156"/>
    </location>
</feature>
<comment type="similarity">
    <text evidence="1">Belongs to the jacalin lectin family.</text>
</comment>
<dbReference type="Pfam" id="PF01419">
    <property type="entry name" value="Jacalin"/>
    <property type="match status" value="1"/>
</dbReference>
<dbReference type="PANTHER" id="PTHR47293">
    <property type="entry name" value="JACALIN-RELATED LECTIN 3"/>
    <property type="match status" value="1"/>
</dbReference>
<gene>
    <name evidence="4" type="ORF">V5N11_034071</name>
</gene>
<dbReference type="InterPro" id="IPR001229">
    <property type="entry name" value="Jacalin-like_lectin_dom"/>
</dbReference>
<evidence type="ECO:0000313" key="5">
    <source>
        <dbReference type="Proteomes" id="UP001558713"/>
    </source>
</evidence>
<accession>A0ABD1AN83</accession>
<reference evidence="4 5" key="1">
    <citation type="submission" date="2024-04" db="EMBL/GenBank/DDBJ databases">
        <title>Genome assembly C_amara_ONT_v2.</title>
        <authorList>
            <person name="Yant L."/>
            <person name="Moore C."/>
            <person name="Slenker M."/>
        </authorList>
    </citation>
    <scope>NUCLEOTIDE SEQUENCE [LARGE SCALE GENOMIC DNA]</scope>
    <source>
        <tissue evidence="4">Leaf</tissue>
    </source>
</reference>
<protein>
    <submittedName>
        <fullName evidence="4">Jacalin-related lectin 2</fullName>
    </submittedName>
</protein>
<dbReference type="InterPro" id="IPR033734">
    <property type="entry name" value="Jacalin-like_lectin_dom_plant"/>
</dbReference>
<dbReference type="GO" id="GO:0030246">
    <property type="term" value="F:carbohydrate binding"/>
    <property type="evidence" value="ECO:0007669"/>
    <property type="project" value="UniProtKB-KW"/>
</dbReference>
<dbReference type="InterPro" id="IPR036404">
    <property type="entry name" value="Jacalin-like_lectin_dom_sf"/>
</dbReference>
<keyword evidence="5" id="KW-1185">Reference proteome</keyword>